<dbReference type="PANTHER" id="PTHR31845">
    <property type="entry name" value="FINGER DOMAIN PROTEIN, PUTATIVE-RELATED"/>
    <property type="match status" value="1"/>
</dbReference>
<keyword evidence="4" id="KW-0804">Transcription</keyword>
<sequence>MSQTPAPPRKRKEPKPTRVAELERRLEDLKARIESVQRLGLTVPSPPYSDHHGGPPHPLGAPEVDPPPPRNLSGTRVPIPTFGRDRWENPFGHIFPDESIFEVQPGHPEAAAAAATNGRPGHTPEAAAHAAPPGLAPPAQTRSAGSTPSSPPPQQQHEDTLWPSGEEAEALLDECRRHMGHLFPFVVVPRHLSSAQMREQRPFLWKGVMLQMFFFDGKRQTALGHELLKDVLEAAFVRPQKTLDLLQGLQLLVACYHYNLNSFQMINLLFLARSIATSLGCAELKSLPNDGGYTSECLEQMRAFAGTYYLVTITFTTNKRPDALMNTSYLAACCRALLKQMEYPTDELVVHLVRAQQLSQSISQGFAQRKASPTGDQPPQPSFIQSLRELSLAGHFHVAEIIIYESSVPELSQYPLKRRQRRPSAPTTTTTTTTTPDSAAGAGAPAPAADAVDPERIDLLWACVRAVRAFMENRFANRMGDYPRFVYLTSFELTYVFLTMLKLVTLQVPGWDLARVREEVGFDDFVSRLVEDMECMAERRKRGCRIGGGELSGQGPAGSNHSGMTGQVGGAYDGHGHGHGDWPEDPWANVARKVRNVKDNLLINGFDNEYSSSQVARVCDPVPMTLADATQDLMQDLGGSLWDDVPLAGTWEWTPYFMGDTMDWSAVFSGYGSIS</sequence>
<feature type="region of interest" description="Disordered" evidence="6">
    <location>
        <begin position="37"/>
        <end position="77"/>
    </location>
</feature>
<evidence type="ECO:0000256" key="5">
    <source>
        <dbReference type="ARBA" id="ARBA00023242"/>
    </source>
</evidence>
<gene>
    <name evidence="7" type="ORF">TT172_LOCUS4842</name>
</gene>
<dbReference type="GO" id="GO:0000981">
    <property type="term" value="F:DNA-binding transcription factor activity, RNA polymerase II-specific"/>
    <property type="evidence" value="ECO:0007669"/>
    <property type="project" value="TreeGrafter"/>
</dbReference>
<feature type="compositionally biased region" description="Pro residues" evidence="6">
    <location>
        <begin position="55"/>
        <end position="70"/>
    </location>
</feature>
<evidence type="ECO:0000256" key="3">
    <source>
        <dbReference type="ARBA" id="ARBA00023125"/>
    </source>
</evidence>
<evidence type="ECO:0000313" key="7">
    <source>
        <dbReference type="EMBL" id="SPQ22423.1"/>
    </source>
</evidence>
<dbReference type="GO" id="GO:0000976">
    <property type="term" value="F:transcription cis-regulatory region binding"/>
    <property type="evidence" value="ECO:0007669"/>
    <property type="project" value="TreeGrafter"/>
</dbReference>
<dbReference type="PANTHER" id="PTHR31845:SF10">
    <property type="entry name" value="ZN(II)2CYS6 TRANSCRIPTION FACTOR (EUROFUNG)"/>
    <property type="match status" value="1"/>
</dbReference>
<keyword evidence="3" id="KW-0238">DNA-binding</keyword>
<keyword evidence="5" id="KW-0539">Nucleus</keyword>
<protein>
    <submittedName>
        <fullName evidence="7">3a68b0de-b0d6-4ff9-9ff2-1c4b36af0bf3</fullName>
    </submittedName>
</protein>
<dbReference type="AlphaFoldDB" id="A0A3S4B5N4"/>
<feature type="region of interest" description="Disordered" evidence="6">
    <location>
        <begin position="415"/>
        <end position="449"/>
    </location>
</feature>
<feature type="compositionally biased region" description="Low complexity" evidence="6">
    <location>
        <begin position="110"/>
        <end position="139"/>
    </location>
</feature>
<dbReference type="EMBL" id="OUUZ01000009">
    <property type="protein sequence ID" value="SPQ22423.1"/>
    <property type="molecule type" value="Genomic_DNA"/>
</dbReference>
<keyword evidence="2" id="KW-0805">Transcription regulation</keyword>
<evidence type="ECO:0000256" key="6">
    <source>
        <dbReference type="SAM" id="MobiDB-lite"/>
    </source>
</evidence>
<evidence type="ECO:0000256" key="2">
    <source>
        <dbReference type="ARBA" id="ARBA00023015"/>
    </source>
</evidence>
<dbReference type="Proteomes" id="UP000289323">
    <property type="component" value="Unassembled WGS sequence"/>
</dbReference>
<reference evidence="7 8" key="1">
    <citation type="submission" date="2018-04" db="EMBL/GenBank/DDBJ databases">
        <authorList>
            <person name="Huttner S."/>
            <person name="Dainat J."/>
        </authorList>
    </citation>
    <scope>NUCLEOTIDE SEQUENCE [LARGE SCALE GENOMIC DNA]</scope>
</reference>
<evidence type="ECO:0000256" key="4">
    <source>
        <dbReference type="ARBA" id="ARBA00023163"/>
    </source>
</evidence>
<feature type="region of interest" description="Disordered" evidence="6">
    <location>
        <begin position="1"/>
        <end position="20"/>
    </location>
</feature>
<accession>A0A3S4B5N4</accession>
<feature type="compositionally biased region" description="Low complexity" evidence="6">
    <location>
        <begin position="423"/>
        <end position="449"/>
    </location>
</feature>
<organism evidence="7 8">
    <name type="scientific">Thermothielavioides terrestris</name>
    <dbReference type="NCBI Taxonomy" id="2587410"/>
    <lineage>
        <taxon>Eukaryota</taxon>
        <taxon>Fungi</taxon>
        <taxon>Dikarya</taxon>
        <taxon>Ascomycota</taxon>
        <taxon>Pezizomycotina</taxon>
        <taxon>Sordariomycetes</taxon>
        <taxon>Sordariomycetidae</taxon>
        <taxon>Sordariales</taxon>
        <taxon>Chaetomiaceae</taxon>
        <taxon>Thermothielavioides</taxon>
    </lineage>
</organism>
<proteinExistence type="predicted"/>
<evidence type="ECO:0000256" key="1">
    <source>
        <dbReference type="ARBA" id="ARBA00004123"/>
    </source>
</evidence>
<evidence type="ECO:0000313" key="8">
    <source>
        <dbReference type="Proteomes" id="UP000289323"/>
    </source>
</evidence>
<dbReference type="InterPro" id="IPR051089">
    <property type="entry name" value="prtT"/>
</dbReference>
<feature type="region of interest" description="Disordered" evidence="6">
    <location>
        <begin position="109"/>
        <end position="161"/>
    </location>
</feature>
<dbReference type="GO" id="GO:0005634">
    <property type="term" value="C:nucleus"/>
    <property type="evidence" value="ECO:0007669"/>
    <property type="project" value="UniProtKB-SubCell"/>
</dbReference>
<comment type="subcellular location">
    <subcellularLocation>
        <location evidence="1">Nucleus</location>
    </subcellularLocation>
</comment>
<name>A0A3S4B5N4_9PEZI</name>